<feature type="binding site" evidence="13">
    <location>
        <position position="108"/>
    </location>
    <ligand>
        <name>[2Fe-2S] cluster</name>
        <dbReference type="ChEBI" id="CHEBI:190135"/>
    </ligand>
</feature>
<keyword evidence="8 13" id="KW-0479">Metal-binding</keyword>
<comment type="cofactor">
    <cofactor evidence="13">
        <name>[2Fe-2S] cluster</name>
        <dbReference type="ChEBI" id="CHEBI:190135"/>
    </cofactor>
    <text evidence="13">Binds 1 [2Fe-2S] cluster. The cluster is coordinated with 3 cysteines and 1 arginine.</text>
</comment>
<comment type="subunit">
    <text evidence="13">Homodimer.</text>
</comment>
<sequence length="407" mass="44860">MQKLTLTRLTPHKQTDYWTVCEVEKLFETPFLELVFEAGRIHREHFNPQEVQLSTLLSIKTGGCPEDCTYCPQSARYHTGVQNEELLGKEEIVNKAKLAKSKGATRFCMGAAWRGPKEKHMPMLREAIAEVKALGMEVCGTFGILEEGQAEQLKEAGLDYYNHNLDTAPEHYQNIITTRKFDDRINTLGKVRNAGLKVCCGGIIGLNESRKERAGLLASLANLDPHPESVPINQLVKVEGTPLFEAEDLDWTEFVRTIAIARILMPTSHVRLSAGRQQMPEAMQALCFLAGANSIFYGEKLLTTANPDNNFDAQLLFKLDMKPEGSDLDFATILEQQEQEMSAYIAENGTAELEHTLAHAHGHMSHGQTTGGCGAGCGCSHEQQPLSSSTSASSQADDPSVGHYKAL</sequence>
<keyword evidence="17" id="KW-1185">Reference proteome</keyword>
<dbReference type="GO" id="GO:0005506">
    <property type="term" value="F:iron ion binding"/>
    <property type="evidence" value="ECO:0007669"/>
    <property type="project" value="UniProtKB-UniRule"/>
</dbReference>
<comment type="function">
    <text evidence="13">Catalyzes the conversion of dethiobiotin (DTB) to biotin by the insertion of a sulfur atom into dethiobiotin via a radical-based mechanism.</text>
</comment>
<dbReference type="InterPro" id="IPR010722">
    <property type="entry name" value="BATS_dom"/>
</dbReference>
<dbReference type="EMBL" id="NRJG01000052">
    <property type="protein sequence ID" value="RIY38816.1"/>
    <property type="molecule type" value="Genomic_DNA"/>
</dbReference>
<evidence type="ECO:0000313" key="17">
    <source>
        <dbReference type="Proteomes" id="UP000265916"/>
    </source>
</evidence>
<dbReference type="GO" id="GO:0009102">
    <property type="term" value="P:biotin biosynthetic process"/>
    <property type="evidence" value="ECO:0007669"/>
    <property type="project" value="UniProtKB-UniRule"/>
</dbReference>
<dbReference type="AlphaFoldDB" id="A0A3A1YMX7"/>
<dbReference type="NCBIfam" id="TIGR00433">
    <property type="entry name" value="bioB"/>
    <property type="match status" value="1"/>
</dbReference>
<evidence type="ECO:0000256" key="1">
    <source>
        <dbReference type="ARBA" id="ARBA00004942"/>
    </source>
</evidence>
<evidence type="ECO:0000256" key="6">
    <source>
        <dbReference type="ARBA" id="ARBA00022691"/>
    </source>
</evidence>
<keyword evidence="10 13" id="KW-0408">Iron</keyword>
<dbReference type="InterPro" id="IPR002684">
    <property type="entry name" value="Biotin_synth/BioAB"/>
</dbReference>
<evidence type="ECO:0000256" key="12">
    <source>
        <dbReference type="ARBA" id="ARBA00051157"/>
    </source>
</evidence>
<dbReference type="Gene3D" id="3.20.20.70">
    <property type="entry name" value="Aldolase class I"/>
    <property type="match status" value="1"/>
</dbReference>
<evidence type="ECO:0000313" key="16">
    <source>
        <dbReference type="EMBL" id="RIY38816.1"/>
    </source>
</evidence>
<feature type="domain" description="Radical SAM core" evidence="15">
    <location>
        <begin position="49"/>
        <end position="276"/>
    </location>
</feature>
<dbReference type="GO" id="GO:0051537">
    <property type="term" value="F:2 iron, 2 sulfur cluster binding"/>
    <property type="evidence" value="ECO:0007669"/>
    <property type="project" value="UniProtKB-KW"/>
</dbReference>
<keyword evidence="5 13" id="KW-0808">Transferase</keyword>
<dbReference type="InterPro" id="IPR006638">
    <property type="entry name" value="Elp3/MiaA/NifB-like_rSAM"/>
</dbReference>
<dbReference type="GO" id="GO:0004076">
    <property type="term" value="F:biotin synthase activity"/>
    <property type="evidence" value="ECO:0007669"/>
    <property type="project" value="UniProtKB-UniRule"/>
</dbReference>
<feature type="binding site" evidence="13">
    <location>
        <position position="68"/>
    </location>
    <ligand>
        <name>[4Fe-4S] cluster</name>
        <dbReference type="ChEBI" id="CHEBI:49883"/>
        <note>4Fe-4S-S-AdoMet</note>
    </ligand>
</feature>
<evidence type="ECO:0000256" key="11">
    <source>
        <dbReference type="ARBA" id="ARBA00023014"/>
    </source>
</evidence>
<keyword evidence="7 13" id="KW-0001">2Fe-2S</keyword>
<dbReference type="InterPro" id="IPR024177">
    <property type="entry name" value="Biotin_synthase"/>
</dbReference>
<dbReference type="SFLD" id="SFLDG01060">
    <property type="entry name" value="BATS_domain_containing"/>
    <property type="match status" value="1"/>
</dbReference>
<evidence type="ECO:0000256" key="3">
    <source>
        <dbReference type="ARBA" id="ARBA00012236"/>
    </source>
</evidence>
<dbReference type="PANTHER" id="PTHR22976">
    <property type="entry name" value="BIOTIN SYNTHASE"/>
    <property type="match status" value="1"/>
</dbReference>
<feature type="binding site" evidence="13">
    <location>
        <position position="71"/>
    </location>
    <ligand>
        <name>[4Fe-4S] cluster</name>
        <dbReference type="ChEBI" id="CHEBI:49883"/>
        <note>4Fe-4S-S-AdoMet</note>
    </ligand>
</feature>
<organism evidence="16 17">
    <name type="scientific">Psittacicella hinzii</name>
    <dbReference type="NCBI Taxonomy" id="2028575"/>
    <lineage>
        <taxon>Bacteria</taxon>
        <taxon>Pseudomonadati</taxon>
        <taxon>Pseudomonadota</taxon>
        <taxon>Gammaproteobacteria</taxon>
        <taxon>Pasteurellales</taxon>
        <taxon>Psittacicellaceae</taxon>
        <taxon>Psittacicella</taxon>
    </lineage>
</organism>
<evidence type="ECO:0000256" key="8">
    <source>
        <dbReference type="ARBA" id="ARBA00022723"/>
    </source>
</evidence>
<evidence type="ECO:0000256" key="5">
    <source>
        <dbReference type="ARBA" id="ARBA00022679"/>
    </source>
</evidence>
<evidence type="ECO:0000256" key="7">
    <source>
        <dbReference type="ARBA" id="ARBA00022714"/>
    </source>
</evidence>
<dbReference type="PANTHER" id="PTHR22976:SF2">
    <property type="entry name" value="BIOTIN SYNTHASE, MITOCHONDRIAL"/>
    <property type="match status" value="1"/>
</dbReference>
<comment type="catalytic activity">
    <reaction evidence="12 13">
        <text>(4R,5S)-dethiobiotin + (sulfur carrier)-SH + 2 reduced [2Fe-2S]-[ferredoxin] + 2 S-adenosyl-L-methionine = (sulfur carrier)-H + biotin + 2 5'-deoxyadenosine + 2 L-methionine + 2 oxidized [2Fe-2S]-[ferredoxin]</text>
        <dbReference type="Rhea" id="RHEA:22060"/>
        <dbReference type="Rhea" id="RHEA-COMP:10000"/>
        <dbReference type="Rhea" id="RHEA-COMP:10001"/>
        <dbReference type="Rhea" id="RHEA-COMP:14737"/>
        <dbReference type="Rhea" id="RHEA-COMP:14739"/>
        <dbReference type="ChEBI" id="CHEBI:17319"/>
        <dbReference type="ChEBI" id="CHEBI:29917"/>
        <dbReference type="ChEBI" id="CHEBI:33737"/>
        <dbReference type="ChEBI" id="CHEBI:33738"/>
        <dbReference type="ChEBI" id="CHEBI:57586"/>
        <dbReference type="ChEBI" id="CHEBI:57844"/>
        <dbReference type="ChEBI" id="CHEBI:59789"/>
        <dbReference type="ChEBI" id="CHEBI:64428"/>
        <dbReference type="ChEBI" id="CHEBI:149473"/>
        <dbReference type="EC" id="2.8.1.6"/>
    </reaction>
</comment>
<evidence type="ECO:0000256" key="14">
    <source>
        <dbReference type="SAM" id="MobiDB-lite"/>
    </source>
</evidence>
<dbReference type="InterPro" id="IPR013785">
    <property type="entry name" value="Aldolase_TIM"/>
</dbReference>
<evidence type="ECO:0000256" key="4">
    <source>
        <dbReference type="ARBA" id="ARBA00022485"/>
    </source>
</evidence>
<name>A0A3A1YMX7_9GAMM</name>
<feature type="binding site" evidence="13">
    <location>
        <position position="199"/>
    </location>
    <ligand>
        <name>[2Fe-2S] cluster</name>
        <dbReference type="ChEBI" id="CHEBI:190135"/>
    </ligand>
</feature>
<dbReference type="Proteomes" id="UP000265916">
    <property type="component" value="Unassembled WGS sequence"/>
</dbReference>
<feature type="binding site" evidence="13">
    <location>
        <position position="139"/>
    </location>
    <ligand>
        <name>[2Fe-2S] cluster</name>
        <dbReference type="ChEBI" id="CHEBI:190135"/>
    </ligand>
</feature>
<comment type="pathway">
    <text evidence="1 13">Cofactor biosynthesis; biotin biosynthesis; biotin from 7,8-diaminononanoate: step 2/2.</text>
</comment>
<feature type="binding site" evidence="13">
    <location>
        <position position="64"/>
    </location>
    <ligand>
        <name>[4Fe-4S] cluster</name>
        <dbReference type="ChEBI" id="CHEBI:49883"/>
        <note>4Fe-4S-S-AdoMet</note>
    </ligand>
</feature>
<protein>
    <recommendedName>
        <fullName evidence="3 13">Biotin synthase</fullName>
        <ecNumber evidence="3 13">2.8.1.6</ecNumber>
    </recommendedName>
</protein>
<feature type="compositionally biased region" description="Low complexity" evidence="14">
    <location>
        <begin position="384"/>
        <end position="399"/>
    </location>
</feature>
<dbReference type="GO" id="GO:0051539">
    <property type="term" value="F:4 iron, 4 sulfur cluster binding"/>
    <property type="evidence" value="ECO:0007669"/>
    <property type="project" value="UniProtKB-KW"/>
</dbReference>
<feature type="binding site" evidence="13">
    <location>
        <position position="271"/>
    </location>
    <ligand>
        <name>[2Fe-2S] cluster</name>
        <dbReference type="ChEBI" id="CHEBI:190135"/>
    </ligand>
</feature>
<evidence type="ECO:0000256" key="9">
    <source>
        <dbReference type="ARBA" id="ARBA00022756"/>
    </source>
</evidence>
<dbReference type="HAMAP" id="MF_01694">
    <property type="entry name" value="BioB"/>
    <property type="match status" value="1"/>
</dbReference>
<dbReference type="SMART" id="SM00729">
    <property type="entry name" value="Elp3"/>
    <property type="match status" value="1"/>
</dbReference>
<keyword evidence="6 13" id="KW-0949">S-adenosyl-L-methionine</keyword>
<evidence type="ECO:0000259" key="15">
    <source>
        <dbReference type="PROSITE" id="PS51918"/>
    </source>
</evidence>
<dbReference type="OrthoDB" id="9786826at2"/>
<keyword evidence="4 13" id="KW-0004">4Fe-4S</keyword>
<dbReference type="SFLD" id="SFLDG01278">
    <property type="entry name" value="biotin_synthase_like"/>
    <property type="match status" value="1"/>
</dbReference>
<dbReference type="UniPathway" id="UPA00078">
    <property type="reaction ID" value="UER00162"/>
</dbReference>
<feature type="region of interest" description="Disordered" evidence="14">
    <location>
        <begin position="384"/>
        <end position="407"/>
    </location>
</feature>
<evidence type="ECO:0000256" key="13">
    <source>
        <dbReference type="HAMAP-Rule" id="MF_01694"/>
    </source>
</evidence>
<proteinExistence type="inferred from homology"/>
<dbReference type="InterPro" id="IPR058240">
    <property type="entry name" value="rSAM_sf"/>
</dbReference>
<dbReference type="CDD" id="cd01335">
    <property type="entry name" value="Radical_SAM"/>
    <property type="match status" value="1"/>
</dbReference>
<reference evidence="16 17" key="1">
    <citation type="submission" date="2017-08" db="EMBL/GenBank/DDBJ databases">
        <title>Reclassification of Bisgaard taxon 37 and 44.</title>
        <authorList>
            <person name="Christensen H."/>
        </authorList>
    </citation>
    <scope>NUCLEOTIDE SEQUENCE [LARGE SCALE GENOMIC DNA]</scope>
    <source>
        <strain evidence="16 17">111</strain>
    </source>
</reference>
<evidence type="ECO:0000256" key="2">
    <source>
        <dbReference type="ARBA" id="ARBA00010765"/>
    </source>
</evidence>
<evidence type="ECO:0000256" key="10">
    <source>
        <dbReference type="ARBA" id="ARBA00023004"/>
    </source>
</evidence>
<dbReference type="SMART" id="SM00876">
    <property type="entry name" value="BATS"/>
    <property type="match status" value="1"/>
</dbReference>
<dbReference type="Pfam" id="PF06968">
    <property type="entry name" value="BATS"/>
    <property type="match status" value="1"/>
</dbReference>
<dbReference type="Pfam" id="PF04055">
    <property type="entry name" value="Radical_SAM"/>
    <property type="match status" value="1"/>
</dbReference>
<keyword evidence="11 13" id="KW-0411">Iron-sulfur</keyword>
<dbReference type="FunFam" id="3.20.20.70:FF:000011">
    <property type="entry name" value="Biotin synthase"/>
    <property type="match status" value="1"/>
</dbReference>
<dbReference type="PROSITE" id="PS51918">
    <property type="entry name" value="RADICAL_SAM"/>
    <property type="match status" value="1"/>
</dbReference>
<dbReference type="SUPFAM" id="SSF102114">
    <property type="entry name" value="Radical SAM enzymes"/>
    <property type="match status" value="1"/>
</dbReference>
<comment type="cofactor">
    <cofactor evidence="13">
        <name>[4Fe-4S] cluster</name>
        <dbReference type="ChEBI" id="CHEBI:49883"/>
    </cofactor>
    <text evidence="13">Binds 1 [4Fe-4S] cluster. The cluster is coordinated with 3 cysteines and an exchangeable S-adenosyl-L-methionine.</text>
</comment>
<dbReference type="InterPro" id="IPR007197">
    <property type="entry name" value="rSAM"/>
</dbReference>
<keyword evidence="9 13" id="KW-0093">Biotin biosynthesis</keyword>
<dbReference type="SFLD" id="SFLDS00029">
    <property type="entry name" value="Radical_SAM"/>
    <property type="match status" value="1"/>
</dbReference>
<comment type="similarity">
    <text evidence="2 13">Belongs to the radical SAM superfamily. Biotin synthase family.</text>
</comment>
<accession>A0A3A1YMX7</accession>
<comment type="caution">
    <text evidence="16">The sequence shown here is derived from an EMBL/GenBank/DDBJ whole genome shotgun (WGS) entry which is preliminary data.</text>
</comment>
<dbReference type="EC" id="2.8.1.6" evidence="3 13"/>
<dbReference type="SFLD" id="SFLDF00272">
    <property type="entry name" value="biotin_synthase"/>
    <property type="match status" value="1"/>
</dbReference>
<gene>
    <name evidence="13 16" type="primary">bioB</name>
    <name evidence="16" type="ORF">CKF58_03295</name>
</gene>